<keyword evidence="2" id="KW-0175">Coiled coil</keyword>
<gene>
    <name evidence="5" type="ORF">QQ008_15195</name>
</gene>
<evidence type="ECO:0000259" key="3">
    <source>
        <dbReference type="Pfam" id="PF25917"/>
    </source>
</evidence>
<dbReference type="Proteomes" id="UP001172082">
    <property type="component" value="Unassembled WGS sequence"/>
</dbReference>
<comment type="caution">
    <text evidence="5">The sequence shown here is derived from an EMBL/GenBank/DDBJ whole genome shotgun (WGS) entry which is preliminary data.</text>
</comment>
<dbReference type="InterPro" id="IPR058625">
    <property type="entry name" value="MdtA-like_BSH"/>
</dbReference>
<dbReference type="PROSITE" id="PS51257">
    <property type="entry name" value="PROKAR_LIPOPROTEIN"/>
    <property type="match status" value="1"/>
</dbReference>
<dbReference type="SUPFAM" id="SSF111369">
    <property type="entry name" value="HlyD-like secretion proteins"/>
    <property type="match status" value="1"/>
</dbReference>
<feature type="domain" description="Multidrug resistance protein MdtA-like barrel-sandwich hybrid" evidence="3">
    <location>
        <begin position="65"/>
        <end position="178"/>
    </location>
</feature>
<sequence>MKSIKLFGIATMLLFLACSEGQVEEADTKGLEIAVKVLEVAPQKVELNKTYFGKVKYGRQMAYVAEMSGRVNALKLVPGQRVRKGQKLISFPPADHHLQVAQLQLAYDELKTNYEKQKVLNEKGAVTKHAVDELKTQLNIQEKALDQLKRVNMVTAPFNGVITEVFVTEGEEVVPGATVFSMAKPNGVQVEFFVHPKDISKVKLGSIVTMRTTEGNEVTGKVVQKAIQMSESRRAFRILAAFSEERSVVMAGQTVEVSVLHETLEEAILIPEESVKSQGNKGFVYLAQKDIAMKVEVMLGKRVGLNILVEKGIQANDLLIVGGIEKLAEGTPIKIID</sequence>
<dbReference type="Gene3D" id="2.40.50.100">
    <property type="match status" value="1"/>
</dbReference>
<name>A0ABT8KRD2_9BACT</name>
<comment type="similarity">
    <text evidence="1">Belongs to the membrane fusion protein (MFP) (TC 8.A.1) family.</text>
</comment>
<dbReference type="Gene3D" id="2.40.30.170">
    <property type="match status" value="1"/>
</dbReference>
<dbReference type="PANTHER" id="PTHR30469:SF15">
    <property type="entry name" value="HLYD FAMILY OF SECRETION PROTEINS"/>
    <property type="match status" value="1"/>
</dbReference>
<dbReference type="Pfam" id="PF25989">
    <property type="entry name" value="YknX_C"/>
    <property type="match status" value="1"/>
</dbReference>
<evidence type="ECO:0000256" key="1">
    <source>
        <dbReference type="ARBA" id="ARBA00009477"/>
    </source>
</evidence>
<feature type="coiled-coil region" evidence="2">
    <location>
        <begin position="100"/>
        <end position="151"/>
    </location>
</feature>
<accession>A0ABT8KRD2</accession>
<evidence type="ECO:0000313" key="5">
    <source>
        <dbReference type="EMBL" id="MDN5202733.1"/>
    </source>
</evidence>
<dbReference type="PANTHER" id="PTHR30469">
    <property type="entry name" value="MULTIDRUG RESISTANCE PROTEIN MDTA"/>
    <property type="match status" value="1"/>
</dbReference>
<evidence type="ECO:0000256" key="2">
    <source>
        <dbReference type="SAM" id="Coils"/>
    </source>
</evidence>
<dbReference type="InterPro" id="IPR058637">
    <property type="entry name" value="YknX-like_C"/>
</dbReference>
<proteinExistence type="inferred from homology"/>
<keyword evidence="6" id="KW-1185">Reference proteome</keyword>
<reference evidence="5" key="1">
    <citation type="submission" date="2023-06" db="EMBL/GenBank/DDBJ databases">
        <title>Genomic of Parafulvivirga corallium.</title>
        <authorList>
            <person name="Wang G."/>
        </authorList>
    </citation>
    <scope>NUCLEOTIDE SEQUENCE</scope>
    <source>
        <strain evidence="5">BMA10</strain>
    </source>
</reference>
<dbReference type="EMBL" id="JAUJEA010000005">
    <property type="protein sequence ID" value="MDN5202733.1"/>
    <property type="molecule type" value="Genomic_DNA"/>
</dbReference>
<dbReference type="Gene3D" id="2.40.420.20">
    <property type="match status" value="1"/>
</dbReference>
<organism evidence="5 6">
    <name type="scientific">Splendidivirga corallicola</name>
    <dbReference type="NCBI Taxonomy" id="3051826"/>
    <lineage>
        <taxon>Bacteria</taxon>
        <taxon>Pseudomonadati</taxon>
        <taxon>Bacteroidota</taxon>
        <taxon>Cytophagia</taxon>
        <taxon>Cytophagales</taxon>
        <taxon>Splendidivirgaceae</taxon>
        <taxon>Splendidivirga</taxon>
    </lineage>
</organism>
<evidence type="ECO:0000259" key="4">
    <source>
        <dbReference type="Pfam" id="PF25989"/>
    </source>
</evidence>
<dbReference type="Gene3D" id="1.10.287.470">
    <property type="entry name" value="Helix hairpin bin"/>
    <property type="match status" value="1"/>
</dbReference>
<dbReference type="Pfam" id="PF25917">
    <property type="entry name" value="BSH_RND"/>
    <property type="match status" value="1"/>
</dbReference>
<protein>
    <submittedName>
        <fullName evidence="5">Efflux RND transporter periplasmic adaptor subunit</fullName>
    </submittedName>
</protein>
<dbReference type="InterPro" id="IPR006143">
    <property type="entry name" value="RND_pump_MFP"/>
</dbReference>
<dbReference type="RefSeq" id="WP_346752755.1">
    <property type="nucleotide sequence ID" value="NZ_JAUJEA010000005.1"/>
</dbReference>
<evidence type="ECO:0000313" key="6">
    <source>
        <dbReference type="Proteomes" id="UP001172082"/>
    </source>
</evidence>
<feature type="domain" description="YknX-like C-terminal permuted SH3-like" evidence="4">
    <location>
        <begin position="268"/>
        <end position="334"/>
    </location>
</feature>
<dbReference type="NCBIfam" id="TIGR01730">
    <property type="entry name" value="RND_mfp"/>
    <property type="match status" value="1"/>
</dbReference>